<evidence type="ECO:0000256" key="1">
    <source>
        <dbReference type="ARBA" id="ARBA00023002"/>
    </source>
</evidence>
<evidence type="ECO:0000313" key="3">
    <source>
        <dbReference type="EMBL" id="PYF83141.1"/>
    </source>
</evidence>
<comment type="caution">
    <text evidence="3">The sequence shown here is derived from an EMBL/GenBank/DDBJ whole genome shotgun (WGS) entry which is preliminary data.</text>
</comment>
<dbReference type="RefSeq" id="WP_110573285.1">
    <property type="nucleotide sequence ID" value="NZ_QKLW01000002.1"/>
</dbReference>
<dbReference type="Gene3D" id="3.30.9.10">
    <property type="entry name" value="D-Amino Acid Oxidase, subunit A, domain 2"/>
    <property type="match status" value="1"/>
</dbReference>
<dbReference type="Gene3D" id="3.50.50.60">
    <property type="entry name" value="FAD/NAD(P)-binding domain"/>
    <property type="match status" value="1"/>
</dbReference>
<gene>
    <name evidence="3" type="ORF">DFP75_102231</name>
</gene>
<dbReference type="GO" id="GO:0005737">
    <property type="term" value="C:cytoplasm"/>
    <property type="evidence" value="ECO:0007669"/>
    <property type="project" value="TreeGrafter"/>
</dbReference>
<dbReference type="Proteomes" id="UP000247551">
    <property type="component" value="Unassembled WGS sequence"/>
</dbReference>
<evidence type="ECO:0000313" key="4">
    <source>
        <dbReference type="Proteomes" id="UP000247551"/>
    </source>
</evidence>
<dbReference type="Pfam" id="PF01266">
    <property type="entry name" value="DAO"/>
    <property type="match status" value="1"/>
</dbReference>
<protein>
    <submittedName>
        <fullName evidence="3">Gamma-glutamylputrescine oxidase</fullName>
    </submittedName>
</protein>
<dbReference type="InterPro" id="IPR036188">
    <property type="entry name" value="FAD/NAD-bd_sf"/>
</dbReference>
<dbReference type="GO" id="GO:0016491">
    <property type="term" value="F:oxidoreductase activity"/>
    <property type="evidence" value="ECO:0007669"/>
    <property type="project" value="UniProtKB-KW"/>
</dbReference>
<name>A0A318V5P9_9GAMM</name>
<dbReference type="PANTHER" id="PTHR13847">
    <property type="entry name" value="SARCOSINE DEHYDROGENASE-RELATED"/>
    <property type="match status" value="1"/>
</dbReference>
<dbReference type="EMBL" id="QKLW01000002">
    <property type="protein sequence ID" value="PYF83141.1"/>
    <property type="molecule type" value="Genomic_DNA"/>
</dbReference>
<dbReference type="SUPFAM" id="SSF51905">
    <property type="entry name" value="FAD/NAD(P)-binding domain"/>
    <property type="match status" value="1"/>
</dbReference>
<dbReference type="InterPro" id="IPR006076">
    <property type="entry name" value="FAD-dep_OxRdtase"/>
</dbReference>
<sequence length="438" mass="48741">MAKNDYFDKMDSLNYYSATKKYDLRFPSLQEDLVADIVVIGGGFTGINTALELAEKGIKNIVLIEAKHLGYGGTGRNGGHIMPGVGHNLDLIKKDIGEDGVDAIFKISAEGIKIVKERINKYNIDADFRHGYGFCAFNQRQQKLLESWEREFKLLDHNSDIGLVTGREVETVVGSRSYCSVLRYMDGGHVHSLNLLLGEAAAATDLGVKIYENSKVTSVEYGKKVTVRTAMGSVVAEKMLWACDSFINGLEPKLEKSIINTMSFQMATEPLSDELINRISPIRGAFSDVRPVIDYYRVTNENRLLFGGATHFVEYIPKDLFKWNREIMLNIFPYLKEVKIDMAWGGPMSLGRNLFPQVGTLAGHPNVFYVQGYAGFGVTPSHLVSRVVAEGMLGGSNLYALFTGIHHKNIFARESLKNILLTGGKMTHQLQGYFTGQR</sequence>
<organism evidence="3 4">
    <name type="scientific">Marinomonas alcarazii</name>
    <dbReference type="NCBI Taxonomy" id="491949"/>
    <lineage>
        <taxon>Bacteria</taxon>
        <taxon>Pseudomonadati</taxon>
        <taxon>Pseudomonadota</taxon>
        <taxon>Gammaproteobacteria</taxon>
        <taxon>Oceanospirillales</taxon>
        <taxon>Oceanospirillaceae</taxon>
        <taxon>Marinomonas</taxon>
    </lineage>
</organism>
<dbReference type="PANTHER" id="PTHR13847:SF194">
    <property type="entry name" value="OXIDOREDUCTASE"/>
    <property type="match status" value="1"/>
</dbReference>
<evidence type="ECO:0000259" key="2">
    <source>
        <dbReference type="Pfam" id="PF01266"/>
    </source>
</evidence>
<keyword evidence="1" id="KW-0560">Oxidoreductase</keyword>
<keyword evidence="4" id="KW-1185">Reference proteome</keyword>
<reference evidence="3 4" key="1">
    <citation type="submission" date="2018-06" db="EMBL/GenBank/DDBJ databases">
        <title>Genomic Encyclopedia of Type Strains, Phase III (KMG-III): the genomes of soil and plant-associated and newly described type strains.</title>
        <authorList>
            <person name="Whitman W."/>
        </authorList>
    </citation>
    <scope>NUCLEOTIDE SEQUENCE [LARGE SCALE GENOMIC DNA]</scope>
    <source>
        <strain evidence="3 4">CECT 7730</strain>
    </source>
</reference>
<feature type="domain" description="FAD dependent oxidoreductase" evidence="2">
    <location>
        <begin position="36"/>
        <end position="390"/>
    </location>
</feature>
<accession>A0A318V5P9</accession>
<proteinExistence type="predicted"/>
<dbReference type="AlphaFoldDB" id="A0A318V5P9"/>